<evidence type="ECO:0000256" key="5">
    <source>
        <dbReference type="ARBA" id="ARBA00023136"/>
    </source>
</evidence>
<dbReference type="InterPro" id="IPR047218">
    <property type="entry name" value="YocR/YhdH-like"/>
</dbReference>
<gene>
    <name evidence="7" type="ORF">SAMN05443638_10949</name>
</gene>
<evidence type="ECO:0000313" key="8">
    <source>
        <dbReference type="Proteomes" id="UP000184035"/>
    </source>
</evidence>
<dbReference type="CDD" id="cd10336">
    <property type="entry name" value="SLC6sbd_Tyt1-Like"/>
    <property type="match status" value="1"/>
</dbReference>
<feature type="transmembrane region" description="Helical" evidence="6">
    <location>
        <begin position="343"/>
        <end position="363"/>
    </location>
</feature>
<proteinExistence type="predicted"/>
<dbReference type="STRING" id="1533.SAMN05443638_10949"/>
<comment type="subcellular location">
    <subcellularLocation>
        <location evidence="1">Membrane</location>
        <topology evidence="1">Multi-pass membrane protein</topology>
    </subcellularLocation>
</comment>
<dbReference type="EMBL" id="FQVM01000009">
    <property type="protein sequence ID" value="SHE73121.1"/>
    <property type="molecule type" value="Genomic_DNA"/>
</dbReference>
<dbReference type="InterPro" id="IPR037272">
    <property type="entry name" value="SNS_sf"/>
</dbReference>
<feature type="transmembrane region" description="Helical" evidence="6">
    <location>
        <begin position="89"/>
        <end position="114"/>
    </location>
</feature>
<dbReference type="PROSITE" id="PS50267">
    <property type="entry name" value="NA_NEUROTRAN_SYMP_3"/>
    <property type="match status" value="1"/>
</dbReference>
<evidence type="ECO:0000256" key="2">
    <source>
        <dbReference type="ARBA" id="ARBA00022448"/>
    </source>
</evidence>
<sequence>MKKKETFSSKMGFILACLGAAIGLGNIWLFPWRLGTYGGAAFLIPYIIFSFTLAKTGMILEIALGRYMKKSPYDAIKNILENKNLPLKNLISIIPTLSILGIFLFYSIVFGWILKYFTLSITFKIKDLNTASSFLNIAGNSNSIFWHGLAILLTAIVVILGVQNGIEKLNKCIMPALFIGFSLLAIVSISLPNSIEGLKYLFLPHWESLLNIETWIMALGQAFFSTSLTGAGLVLYGSYLKDDVDILDASNKTIIFNLLSALLSALVIMPAVFSFGLNPESGPSLLFITIPEIFKNMKGGSLFAILFFLTVVFAAISSAINMLNCGTDLLISHSNLSRKKATLILSVIFFIVSIPMDLSMTLFTKFSDFITIVLAPLGALIAMISFIWFLPKFRAFNEIIKGSNRTLSKSFIILSKYILPISTAIIILLGIIYGGI</sequence>
<organism evidence="7 8">
    <name type="scientific">Clostridium fallax</name>
    <dbReference type="NCBI Taxonomy" id="1533"/>
    <lineage>
        <taxon>Bacteria</taxon>
        <taxon>Bacillati</taxon>
        <taxon>Bacillota</taxon>
        <taxon>Clostridia</taxon>
        <taxon>Eubacteriales</taxon>
        <taxon>Clostridiaceae</taxon>
        <taxon>Clostridium</taxon>
    </lineage>
</organism>
<dbReference type="Proteomes" id="UP000184035">
    <property type="component" value="Unassembled WGS sequence"/>
</dbReference>
<evidence type="ECO:0000313" key="7">
    <source>
        <dbReference type="EMBL" id="SHE73121.1"/>
    </source>
</evidence>
<dbReference type="OrthoDB" id="9762833at2"/>
<feature type="transmembrane region" description="Helical" evidence="6">
    <location>
        <begin position="411"/>
        <end position="433"/>
    </location>
</feature>
<keyword evidence="5 6" id="KW-0472">Membrane</keyword>
<dbReference type="AlphaFoldDB" id="A0A1M4VVS5"/>
<keyword evidence="4 6" id="KW-1133">Transmembrane helix</keyword>
<feature type="transmembrane region" description="Helical" evidence="6">
    <location>
        <begin position="302"/>
        <end position="323"/>
    </location>
</feature>
<dbReference type="Pfam" id="PF00209">
    <property type="entry name" value="SNF"/>
    <property type="match status" value="2"/>
</dbReference>
<evidence type="ECO:0000256" key="6">
    <source>
        <dbReference type="SAM" id="Phobius"/>
    </source>
</evidence>
<evidence type="ECO:0000256" key="1">
    <source>
        <dbReference type="ARBA" id="ARBA00004141"/>
    </source>
</evidence>
<keyword evidence="2" id="KW-0813">Transport</keyword>
<keyword evidence="3 6" id="KW-0812">Transmembrane</keyword>
<evidence type="ECO:0000256" key="4">
    <source>
        <dbReference type="ARBA" id="ARBA00022989"/>
    </source>
</evidence>
<dbReference type="NCBIfam" id="NF037979">
    <property type="entry name" value="Na_transp"/>
    <property type="match status" value="1"/>
</dbReference>
<feature type="transmembrane region" description="Helical" evidence="6">
    <location>
        <begin position="12"/>
        <end position="31"/>
    </location>
</feature>
<dbReference type="PANTHER" id="PTHR42948">
    <property type="entry name" value="TRANSPORTER"/>
    <property type="match status" value="1"/>
</dbReference>
<dbReference type="PRINTS" id="PR00176">
    <property type="entry name" value="NANEUSMPORT"/>
</dbReference>
<dbReference type="RefSeq" id="WP_072895050.1">
    <property type="nucleotide sequence ID" value="NZ_FQVM01000009.1"/>
</dbReference>
<dbReference type="PANTHER" id="PTHR42948:SF1">
    <property type="entry name" value="TRANSPORTER"/>
    <property type="match status" value="1"/>
</dbReference>
<accession>A0A1M4VVS5</accession>
<protein>
    <submittedName>
        <fullName evidence="7">Neurotransmitter:Na+ symporter, NSS family</fullName>
    </submittedName>
</protein>
<feature type="transmembrane region" description="Helical" evidence="6">
    <location>
        <begin position="215"/>
        <end position="236"/>
    </location>
</feature>
<name>A0A1M4VVS5_9CLOT</name>
<dbReference type="SUPFAM" id="SSF161070">
    <property type="entry name" value="SNF-like"/>
    <property type="match status" value="1"/>
</dbReference>
<evidence type="ECO:0000256" key="3">
    <source>
        <dbReference type="ARBA" id="ARBA00022692"/>
    </source>
</evidence>
<feature type="transmembrane region" description="Helical" evidence="6">
    <location>
        <begin position="174"/>
        <end position="195"/>
    </location>
</feature>
<feature type="transmembrane region" description="Helical" evidence="6">
    <location>
        <begin position="256"/>
        <end position="277"/>
    </location>
</feature>
<feature type="transmembrane region" description="Helical" evidence="6">
    <location>
        <begin position="369"/>
        <end position="390"/>
    </location>
</feature>
<reference evidence="7 8" key="1">
    <citation type="submission" date="2016-11" db="EMBL/GenBank/DDBJ databases">
        <authorList>
            <person name="Jaros S."/>
            <person name="Januszkiewicz K."/>
            <person name="Wedrychowicz H."/>
        </authorList>
    </citation>
    <scope>NUCLEOTIDE SEQUENCE [LARGE SCALE GENOMIC DNA]</scope>
    <source>
        <strain evidence="7 8">DSM 2631</strain>
    </source>
</reference>
<keyword evidence="8" id="KW-1185">Reference proteome</keyword>
<dbReference type="InterPro" id="IPR000175">
    <property type="entry name" value="Na/ntran_symport"/>
</dbReference>
<dbReference type="GO" id="GO:0016020">
    <property type="term" value="C:membrane"/>
    <property type="evidence" value="ECO:0007669"/>
    <property type="project" value="UniProtKB-SubCell"/>
</dbReference>
<feature type="transmembrane region" description="Helical" evidence="6">
    <location>
        <begin position="43"/>
        <end position="68"/>
    </location>
</feature>
<feature type="transmembrane region" description="Helical" evidence="6">
    <location>
        <begin position="144"/>
        <end position="162"/>
    </location>
</feature>